<evidence type="ECO:0000313" key="1">
    <source>
        <dbReference type="EMBL" id="CAG8815018.1"/>
    </source>
</evidence>
<dbReference type="OrthoDB" id="2416518at2759"/>
<accession>A0A9N9PGU5</accession>
<feature type="non-terminal residue" evidence="1">
    <location>
        <position position="1"/>
    </location>
</feature>
<reference evidence="1" key="1">
    <citation type="submission" date="2021-06" db="EMBL/GenBank/DDBJ databases">
        <authorList>
            <person name="Kallberg Y."/>
            <person name="Tangrot J."/>
            <person name="Rosling A."/>
        </authorList>
    </citation>
    <scope>NUCLEOTIDE SEQUENCE</scope>
    <source>
        <strain evidence="1">MA453B</strain>
    </source>
</reference>
<sequence>YYIINEEFYSPKDKLCYTLACSNAVKYKTPNNYLVQTSWGRGISKHMIECKIEYKSNRPIFRIRFQEDSQEYIIESKKSPSAIANNYLW</sequence>
<protein>
    <submittedName>
        <fullName evidence="1">23280_t:CDS:1</fullName>
    </submittedName>
</protein>
<proteinExistence type="predicted"/>
<comment type="caution">
    <text evidence="1">The sequence shown here is derived from an EMBL/GenBank/DDBJ whole genome shotgun (WGS) entry which is preliminary data.</text>
</comment>
<evidence type="ECO:0000313" key="2">
    <source>
        <dbReference type="Proteomes" id="UP000789405"/>
    </source>
</evidence>
<dbReference type="EMBL" id="CAJVPY010052033">
    <property type="protein sequence ID" value="CAG8815018.1"/>
    <property type="molecule type" value="Genomic_DNA"/>
</dbReference>
<dbReference type="AlphaFoldDB" id="A0A9N9PGU5"/>
<feature type="non-terminal residue" evidence="1">
    <location>
        <position position="89"/>
    </location>
</feature>
<organism evidence="1 2">
    <name type="scientific">Dentiscutata erythropus</name>
    <dbReference type="NCBI Taxonomy" id="1348616"/>
    <lineage>
        <taxon>Eukaryota</taxon>
        <taxon>Fungi</taxon>
        <taxon>Fungi incertae sedis</taxon>
        <taxon>Mucoromycota</taxon>
        <taxon>Glomeromycotina</taxon>
        <taxon>Glomeromycetes</taxon>
        <taxon>Diversisporales</taxon>
        <taxon>Gigasporaceae</taxon>
        <taxon>Dentiscutata</taxon>
    </lineage>
</organism>
<dbReference type="Proteomes" id="UP000789405">
    <property type="component" value="Unassembled WGS sequence"/>
</dbReference>
<name>A0A9N9PGU5_9GLOM</name>
<keyword evidence="2" id="KW-1185">Reference proteome</keyword>
<gene>
    <name evidence="1" type="ORF">DERYTH_LOCUS26053</name>
</gene>